<keyword evidence="2" id="KW-0597">Phosphoprotein</keyword>
<dbReference type="EMBL" id="JTDY01000529">
    <property type="protein sequence ID" value="KOB76786.1"/>
    <property type="molecule type" value="Genomic_DNA"/>
</dbReference>
<dbReference type="GO" id="GO:0004312">
    <property type="term" value="F:fatty acid synthase activity"/>
    <property type="evidence" value="ECO:0007669"/>
    <property type="project" value="TreeGrafter"/>
</dbReference>
<dbReference type="Pfam" id="PF21149">
    <property type="entry name" value="FAS_pseudo-KR"/>
    <property type="match status" value="1"/>
</dbReference>
<dbReference type="Pfam" id="PF02801">
    <property type="entry name" value="Ketoacyl-synt_C"/>
    <property type="match status" value="1"/>
</dbReference>
<dbReference type="SMART" id="SM00825">
    <property type="entry name" value="PKS_KS"/>
    <property type="match status" value="1"/>
</dbReference>
<dbReference type="SUPFAM" id="SSF53901">
    <property type="entry name" value="Thiolase-like"/>
    <property type="match status" value="2"/>
</dbReference>
<name>A0A0L7LNK4_OPEBR</name>
<dbReference type="InterPro" id="IPR014031">
    <property type="entry name" value="Ketoacyl_synth_C"/>
</dbReference>
<proteinExistence type="predicted"/>
<dbReference type="InterPro" id="IPR050091">
    <property type="entry name" value="PKS_NRPS_Biosynth_Enz"/>
</dbReference>
<dbReference type="InterPro" id="IPR014043">
    <property type="entry name" value="Acyl_transferase_dom"/>
</dbReference>
<feature type="domain" description="Ketosynthase family 3 (KS3)" evidence="4">
    <location>
        <begin position="1"/>
        <end position="382"/>
    </location>
</feature>
<dbReference type="InterPro" id="IPR016036">
    <property type="entry name" value="Malonyl_transacylase_ACP-bd"/>
</dbReference>
<evidence type="ECO:0000313" key="5">
    <source>
        <dbReference type="EMBL" id="KOB76786.1"/>
    </source>
</evidence>
<dbReference type="Gene3D" id="3.40.47.10">
    <property type="match status" value="1"/>
</dbReference>
<dbReference type="STRING" id="104452.A0A0L7LNK4"/>
<dbReference type="PANTHER" id="PTHR43775">
    <property type="entry name" value="FATTY ACID SYNTHASE"/>
    <property type="match status" value="1"/>
</dbReference>
<dbReference type="Gene3D" id="3.30.70.3290">
    <property type="match status" value="1"/>
</dbReference>
<dbReference type="SUPFAM" id="SSF52151">
    <property type="entry name" value="FabD/lysophospholipase-like"/>
    <property type="match status" value="1"/>
</dbReference>
<dbReference type="InterPro" id="IPR016035">
    <property type="entry name" value="Acyl_Trfase/lysoPLipase"/>
</dbReference>
<comment type="caution">
    <text evidence="5">The sequence shown here is derived from an EMBL/GenBank/DDBJ whole genome shotgun (WGS) entry which is preliminary data.</text>
</comment>
<dbReference type="CDD" id="cd00833">
    <property type="entry name" value="PKS"/>
    <property type="match status" value="1"/>
</dbReference>
<dbReference type="InterPro" id="IPR042104">
    <property type="entry name" value="PKS_dehydratase_sf"/>
</dbReference>
<keyword evidence="6" id="KW-1185">Reference proteome</keyword>
<dbReference type="UniPathway" id="UPA00094"/>
<reference evidence="5 6" key="1">
    <citation type="journal article" date="2015" name="Genome Biol. Evol.">
        <title>The genome of winter moth (Operophtera brumata) provides a genomic perspective on sexual dimorphism and phenology.</title>
        <authorList>
            <person name="Derks M.F."/>
            <person name="Smit S."/>
            <person name="Salis L."/>
            <person name="Schijlen E."/>
            <person name="Bossers A."/>
            <person name="Mateman C."/>
            <person name="Pijl A.S."/>
            <person name="de Ridder D."/>
            <person name="Groenen M.A."/>
            <person name="Visser M.E."/>
            <person name="Megens H.J."/>
        </authorList>
    </citation>
    <scope>NUCLEOTIDE SEQUENCE [LARGE SCALE GENOMIC DNA]</scope>
    <source>
        <strain evidence="5">WM2013NL</strain>
        <tissue evidence="5">Head and thorax</tissue>
    </source>
</reference>
<dbReference type="InterPro" id="IPR018201">
    <property type="entry name" value="Ketoacyl_synth_AS"/>
</dbReference>
<dbReference type="Gene3D" id="3.40.366.10">
    <property type="entry name" value="Malonyl-Coenzyme A Acyl Carrier Protein, domain 2"/>
    <property type="match status" value="1"/>
</dbReference>
<dbReference type="AlphaFoldDB" id="A0A0L7LNK4"/>
<dbReference type="InterPro" id="IPR032821">
    <property type="entry name" value="PKS_assoc"/>
</dbReference>
<dbReference type="PROSITE" id="PS00606">
    <property type="entry name" value="KS3_1"/>
    <property type="match status" value="1"/>
</dbReference>
<evidence type="ECO:0000256" key="3">
    <source>
        <dbReference type="ARBA" id="ARBA00022679"/>
    </source>
</evidence>
<dbReference type="SUPFAM" id="SSF55048">
    <property type="entry name" value="Probable ACP-binding domain of malonyl-CoA ACP transacylase"/>
    <property type="match status" value="1"/>
</dbReference>
<dbReference type="Pfam" id="PF16197">
    <property type="entry name" value="KAsynt_C_assoc"/>
    <property type="match status" value="1"/>
</dbReference>
<dbReference type="GO" id="GO:0004315">
    <property type="term" value="F:3-oxoacyl-[acyl-carrier-protein] synthase activity"/>
    <property type="evidence" value="ECO:0007669"/>
    <property type="project" value="InterPro"/>
</dbReference>
<evidence type="ECO:0000313" key="6">
    <source>
        <dbReference type="Proteomes" id="UP000037510"/>
    </source>
</evidence>
<keyword evidence="1" id="KW-0596">Phosphopantetheine</keyword>
<dbReference type="PROSITE" id="PS52004">
    <property type="entry name" value="KS3_2"/>
    <property type="match status" value="1"/>
</dbReference>
<dbReference type="Gene3D" id="3.10.129.110">
    <property type="entry name" value="Polyketide synthase dehydratase"/>
    <property type="match status" value="1"/>
</dbReference>
<dbReference type="Pfam" id="PF00109">
    <property type="entry name" value="ketoacyl-synt"/>
    <property type="match status" value="1"/>
</dbReference>
<keyword evidence="3" id="KW-0808">Transferase</keyword>
<dbReference type="InterPro" id="IPR020841">
    <property type="entry name" value="PKS_Beta-ketoAc_synthase_dom"/>
</dbReference>
<organism evidence="5 6">
    <name type="scientific">Operophtera brumata</name>
    <name type="common">Winter moth</name>
    <name type="synonym">Phalaena brumata</name>
    <dbReference type="NCBI Taxonomy" id="104452"/>
    <lineage>
        <taxon>Eukaryota</taxon>
        <taxon>Metazoa</taxon>
        <taxon>Ecdysozoa</taxon>
        <taxon>Arthropoda</taxon>
        <taxon>Hexapoda</taxon>
        <taxon>Insecta</taxon>
        <taxon>Pterygota</taxon>
        <taxon>Neoptera</taxon>
        <taxon>Endopterygota</taxon>
        <taxon>Lepidoptera</taxon>
        <taxon>Glossata</taxon>
        <taxon>Ditrysia</taxon>
        <taxon>Geometroidea</taxon>
        <taxon>Geometridae</taxon>
        <taxon>Larentiinae</taxon>
        <taxon>Operophtera</taxon>
    </lineage>
</organism>
<protein>
    <recommendedName>
        <fullName evidence="4">Ketosynthase family 3 (KS3) domain-containing protein</fullName>
    </recommendedName>
</protein>
<dbReference type="Proteomes" id="UP000037510">
    <property type="component" value="Unassembled WGS sequence"/>
</dbReference>
<dbReference type="Gene3D" id="3.40.50.720">
    <property type="entry name" value="NAD(P)-binding Rossmann-like Domain"/>
    <property type="match status" value="1"/>
</dbReference>
<dbReference type="InterPro" id="IPR016039">
    <property type="entry name" value="Thiolase-like"/>
</dbReference>
<evidence type="ECO:0000256" key="1">
    <source>
        <dbReference type="ARBA" id="ARBA00022450"/>
    </source>
</evidence>
<dbReference type="SMART" id="SM00827">
    <property type="entry name" value="PKS_AT"/>
    <property type="match status" value="1"/>
</dbReference>
<dbReference type="InterPro" id="IPR049391">
    <property type="entry name" value="FAS_pseudo-KR"/>
</dbReference>
<dbReference type="InterPro" id="IPR014030">
    <property type="entry name" value="Ketoacyl_synth_N"/>
</dbReference>
<gene>
    <name evidence="5" type="ORF">OBRU01_05235</name>
</gene>
<dbReference type="GO" id="GO:0006633">
    <property type="term" value="P:fatty acid biosynthetic process"/>
    <property type="evidence" value="ECO:0007669"/>
    <property type="project" value="UniProtKB-UniPathway"/>
</dbReference>
<evidence type="ECO:0000256" key="2">
    <source>
        <dbReference type="ARBA" id="ARBA00022553"/>
    </source>
</evidence>
<evidence type="ECO:0000259" key="4">
    <source>
        <dbReference type="PROSITE" id="PS52004"/>
    </source>
</evidence>
<sequence length="1256" mass="140964">MAPTPEETVLYGGEDMVTSGDSRWVFNHPEVPKELGKVTGVTKFDAQFFRVHHKQAATMEPMSRLLLEHAYSAIYDAGLNPYVLRGKKVGVFIGSAFSESEKTVIYDCFTKKNGFGISGHYSNFCAYSAYIYCLFYRCNKAMYANRISYWLDAKGPSYTLDVACASSMACIDHAYRSIQSGLCEAAIVGGCNLCMHPYVSLNFKRAGFLCTDGKTKCFDKKGDGHVRSDAISVLFLQKAKDAKRIYSEVYHTKASYSSSPEPLLPVRDPQELQEFFEDFYSEIDVSPKDVEYVEANGAVGCVKSNMGSSEPASGACGLTKVCLAYHNGKLPGNLHYNEPLDIPAVKEDKIQVLTDNTNFNSGFAALNSLSYGGVSVHVLLKGSYKEKSSIPHLVLASGRHEGCLDLLMDTLKKKPVDPEQIGLLHNIHQHDIAGHMIRGYSILDTNENNETVCLSENIEYYPGTKRPVWFVYSGMGSQWATMGAKLMCIPVFAAAIHKCHKVLEPKGINIVQIITDPDKTIYDNILHSFVGIAAVQIGLTDVLTELGIVPDNIIANNQIFNLGHSVGELGCAYADGCFTAEEMILSAYNRGLVSVQTPFIRGSMAAVGLGYKAILPLCPPEIEVACHNSAESSTISGPIDIMKKFVSQLTGRGIFAKEVPCSNIAYHSSYIADAGPSLLKYLSKVIITPKLRSEKWVSTSVPQANWNEPEAKYSSAEYHTNNLLNPVLFEETSKLIPSDALVIEIAPHGLLQAILKRSLSRCVHVPLTKRGLSDPVKFLLEAIGKLFQEGLNPKVDILYPKIKYPVPEAQYNSRNRHITKIREFVMSFHDDDYAFLRGHVRDVRVLTHFRHHNIEQSDKTDMVTLSAEEVYTVMRLKGYSYKDEFQSIESSNSSRTKADIRWTENWITFLDAIFQFTAFARDYDGISTPSLIRKLTINVDKHKNEVKPISADGFTCDAEFHSVYKFTKCGGVEVDGLEFKDAPVIEQQQDNLLIRDFVPYFLTGQIEIKTALQTNMQLVFENITQNNIRVVDLLSKKSSRILELIKKTTLEIPSAELTIKSFGDEVGDIKMNDFEETDLLIIENLLGNEQKMKNINNFLNIGTFILALEQTAIENHPKYNFFNVITTFSVQNQVIFLLKKIDNSMGTNVTYLPIVEDRECSWINRMQEELTKSQKVVIVSEKQPYYNSMGMVQKLRKEYGNKIGLLIIEDYLAPSFYPTLSIYSEQLQKNLAFNVLKKKHFLCQCWKRTTNNYFIK</sequence>
<dbReference type="PANTHER" id="PTHR43775:SF23">
    <property type="entry name" value="FATTY ACID SYNTHASE 3"/>
    <property type="match status" value="1"/>
</dbReference>
<dbReference type="InterPro" id="IPR001227">
    <property type="entry name" value="Ac_transferase_dom_sf"/>
</dbReference>
<dbReference type="Pfam" id="PF00698">
    <property type="entry name" value="Acyl_transf_1"/>
    <property type="match status" value="1"/>
</dbReference>
<accession>A0A0L7LNK4</accession>